<feature type="region of interest" description="Disordered" evidence="1">
    <location>
        <begin position="1"/>
        <end position="61"/>
    </location>
</feature>
<protein>
    <submittedName>
        <fullName evidence="2">Uncharacterized protein</fullName>
    </submittedName>
</protein>
<proteinExistence type="predicted"/>
<name>A0AAD6VLD9_9AGAR</name>
<comment type="caution">
    <text evidence="2">The sequence shown here is derived from an EMBL/GenBank/DDBJ whole genome shotgun (WGS) entry which is preliminary data.</text>
</comment>
<evidence type="ECO:0000256" key="1">
    <source>
        <dbReference type="SAM" id="MobiDB-lite"/>
    </source>
</evidence>
<evidence type="ECO:0000313" key="2">
    <source>
        <dbReference type="EMBL" id="KAJ7215047.1"/>
    </source>
</evidence>
<dbReference type="EMBL" id="JARJCW010000018">
    <property type="protein sequence ID" value="KAJ7215047.1"/>
    <property type="molecule type" value="Genomic_DNA"/>
</dbReference>
<evidence type="ECO:0000313" key="3">
    <source>
        <dbReference type="Proteomes" id="UP001219525"/>
    </source>
</evidence>
<accession>A0AAD6VLD9</accession>
<sequence>MDFRHGRSETRQTVSTPAPPPSDRPAHTPMSVRRSFSTPPGHRPAPSGQGGGGGEAAQFELNASESTWSARTCRLFTPGVRRTLVRSVGTTAALCSLTRFRRTSRTAVTYCPAQSVHGRLFFLTPLAAAASRRPMPAGARRALRILY</sequence>
<feature type="compositionally biased region" description="Basic and acidic residues" evidence="1">
    <location>
        <begin position="1"/>
        <end position="10"/>
    </location>
</feature>
<keyword evidence="3" id="KW-1185">Reference proteome</keyword>
<dbReference type="Proteomes" id="UP001219525">
    <property type="component" value="Unassembled WGS sequence"/>
</dbReference>
<gene>
    <name evidence="2" type="ORF">GGX14DRAFT_563073</name>
</gene>
<reference evidence="2" key="1">
    <citation type="submission" date="2023-03" db="EMBL/GenBank/DDBJ databases">
        <title>Massive genome expansion in bonnet fungi (Mycena s.s.) driven by repeated elements and novel gene families across ecological guilds.</title>
        <authorList>
            <consortium name="Lawrence Berkeley National Laboratory"/>
            <person name="Harder C.B."/>
            <person name="Miyauchi S."/>
            <person name="Viragh M."/>
            <person name="Kuo A."/>
            <person name="Thoen E."/>
            <person name="Andreopoulos B."/>
            <person name="Lu D."/>
            <person name="Skrede I."/>
            <person name="Drula E."/>
            <person name="Henrissat B."/>
            <person name="Morin E."/>
            <person name="Kohler A."/>
            <person name="Barry K."/>
            <person name="LaButti K."/>
            <person name="Morin E."/>
            <person name="Salamov A."/>
            <person name="Lipzen A."/>
            <person name="Mereny Z."/>
            <person name="Hegedus B."/>
            <person name="Baldrian P."/>
            <person name="Stursova M."/>
            <person name="Weitz H."/>
            <person name="Taylor A."/>
            <person name="Grigoriev I.V."/>
            <person name="Nagy L.G."/>
            <person name="Martin F."/>
            <person name="Kauserud H."/>
        </authorList>
    </citation>
    <scope>NUCLEOTIDE SEQUENCE</scope>
    <source>
        <strain evidence="2">9144</strain>
    </source>
</reference>
<dbReference type="AlphaFoldDB" id="A0AAD6VLD9"/>
<organism evidence="2 3">
    <name type="scientific">Mycena pura</name>
    <dbReference type="NCBI Taxonomy" id="153505"/>
    <lineage>
        <taxon>Eukaryota</taxon>
        <taxon>Fungi</taxon>
        <taxon>Dikarya</taxon>
        <taxon>Basidiomycota</taxon>
        <taxon>Agaricomycotina</taxon>
        <taxon>Agaricomycetes</taxon>
        <taxon>Agaricomycetidae</taxon>
        <taxon>Agaricales</taxon>
        <taxon>Marasmiineae</taxon>
        <taxon>Mycenaceae</taxon>
        <taxon>Mycena</taxon>
    </lineage>
</organism>